<dbReference type="SUPFAM" id="SSF53067">
    <property type="entry name" value="Actin-like ATPase domain"/>
    <property type="match status" value="2"/>
</dbReference>
<evidence type="ECO:0000313" key="1">
    <source>
        <dbReference type="EMBL" id="OAD04963.1"/>
    </source>
</evidence>
<organism evidence="1 2">
    <name type="scientific">Mucor lusitanicus CBS 277.49</name>
    <dbReference type="NCBI Taxonomy" id="747725"/>
    <lineage>
        <taxon>Eukaryota</taxon>
        <taxon>Fungi</taxon>
        <taxon>Fungi incertae sedis</taxon>
        <taxon>Mucoromycota</taxon>
        <taxon>Mucoromycotina</taxon>
        <taxon>Mucoromycetes</taxon>
        <taxon>Mucorales</taxon>
        <taxon>Mucorineae</taxon>
        <taxon>Mucoraceae</taxon>
        <taxon>Mucor</taxon>
    </lineage>
</organism>
<reference evidence="1 2" key="1">
    <citation type="submission" date="2015-06" db="EMBL/GenBank/DDBJ databases">
        <title>Expansion of signal transduction pathways in fungi by whole-genome duplication.</title>
        <authorList>
            <consortium name="DOE Joint Genome Institute"/>
            <person name="Corrochano L.M."/>
            <person name="Kuo A."/>
            <person name="Marcet-Houben M."/>
            <person name="Polaino S."/>
            <person name="Salamov A."/>
            <person name="Villalobos J.M."/>
            <person name="Alvarez M.I."/>
            <person name="Avalos J."/>
            <person name="Benito E.P."/>
            <person name="Benoit I."/>
            <person name="Burger G."/>
            <person name="Camino L.P."/>
            <person name="Canovas D."/>
            <person name="Cerda-Olmedo E."/>
            <person name="Cheng J.-F."/>
            <person name="Dominguez A."/>
            <person name="Elias M."/>
            <person name="Eslava A.P."/>
            <person name="Glaser F."/>
            <person name="Grimwood J."/>
            <person name="Gutierrez G."/>
            <person name="Heitman J."/>
            <person name="Henrissat B."/>
            <person name="Iturriaga E.A."/>
            <person name="Lang B.F."/>
            <person name="Lavin J.L."/>
            <person name="Lee S."/>
            <person name="Li W."/>
            <person name="Lindquist E."/>
            <person name="Lopez-Garcia S."/>
            <person name="Luque E.M."/>
            <person name="Marcos A.T."/>
            <person name="Martin J."/>
            <person name="Mccluskey K."/>
            <person name="Medina H.R."/>
            <person name="Miralles-Duran A."/>
            <person name="Miyazaki A."/>
            <person name="Munoz-Torres E."/>
            <person name="Oguiza J.A."/>
            <person name="Ohm R."/>
            <person name="Olmedo M."/>
            <person name="Orejas M."/>
            <person name="Ortiz-Castellanos L."/>
            <person name="Pisabarro A.G."/>
            <person name="Rodriguez-Romero J."/>
            <person name="Ruiz-Herrera J."/>
            <person name="Ruiz-Vazquez R."/>
            <person name="Sanz C."/>
            <person name="Schackwitz W."/>
            <person name="Schmutz J."/>
            <person name="Shahriari M."/>
            <person name="Shelest E."/>
            <person name="Silva-Franco F."/>
            <person name="Soanes D."/>
            <person name="Syed K."/>
            <person name="Tagua V.G."/>
            <person name="Talbot N.J."/>
            <person name="Thon M."/>
            <person name="De Vries R.P."/>
            <person name="Wiebenga A."/>
            <person name="Yadav J.S."/>
            <person name="Braun E.L."/>
            <person name="Baker S."/>
            <person name="Garre V."/>
            <person name="Horwitz B."/>
            <person name="Torres-Martinez S."/>
            <person name="Idnurm A."/>
            <person name="Herrera-Estrella A."/>
            <person name="Gabaldon T."/>
            <person name="Grigoriev I.V."/>
        </authorList>
    </citation>
    <scope>NUCLEOTIDE SEQUENCE [LARGE SCALE GENOMIC DNA]</scope>
    <source>
        <strain evidence="1 2">CBS 277.49</strain>
    </source>
</reference>
<accession>A0A168MHZ4</accession>
<dbReference type="EMBL" id="AMYB01000003">
    <property type="protein sequence ID" value="OAD04963.1"/>
    <property type="molecule type" value="Genomic_DNA"/>
</dbReference>
<dbReference type="AlphaFoldDB" id="A0A168MHZ4"/>
<proteinExistence type="predicted"/>
<dbReference type="PANTHER" id="PTHR14187:SF5">
    <property type="entry name" value="HEAT SHOCK 70 KDA PROTEIN 12A"/>
    <property type="match status" value="1"/>
</dbReference>
<comment type="caution">
    <text evidence="1">The sequence shown here is derived from an EMBL/GenBank/DDBJ whole genome shotgun (WGS) entry which is preliminary data.</text>
</comment>
<dbReference type="VEuPathDB" id="FungiDB:MUCCIDRAFT_80057"/>
<dbReference type="CDD" id="cd10170">
    <property type="entry name" value="ASKHA_NBD_HSP70"/>
    <property type="match status" value="1"/>
</dbReference>
<dbReference type="Gene3D" id="3.90.640.10">
    <property type="entry name" value="Actin, Chain A, domain 4"/>
    <property type="match status" value="1"/>
</dbReference>
<evidence type="ECO:0000313" key="2">
    <source>
        <dbReference type="Proteomes" id="UP000077051"/>
    </source>
</evidence>
<name>A0A168MHZ4_MUCCL</name>
<protein>
    <submittedName>
        <fullName evidence="1">Uncharacterized protein</fullName>
    </submittedName>
</protein>
<dbReference type="PANTHER" id="PTHR14187">
    <property type="entry name" value="ALPHA KINASE/ELONGATION FACTOR 2 KINASE"/>
    <property type="match status" value="1"/>
</dbReference>
<gene>
    <name evidence="1" type="ORF">MUCCIDRAFT_80057</name>
</gene>
<dbReference type="STRING" id="747725.A0A168MHZ4"/>
<dbReference type="Proteomes" id="UP000077051">
    <property type="component" value="Unassembled WGS sequence"/>
</dbReference>
<sequence>MPAALTYDNLVRSIEDARYDHDLGDKSLLGDKAIMLCYKLLLLNPPFTSYFGKSREKELNDYVERRYRENHEAPLLDMITAHIKLLCETIITTIASNERSNLNDLSLRYVIAVPVLFTRAARNLLMVAVAKAGLVSQSQLDLVQFITEPEATVLGCEDLISDIFGDMSSADQQTLAFIVCDLGGGTVDFSTMQRITKNGAHQMQQLGDSTSELCGAIHLNRKFRQYMDYLDDKYLCHTTFTFYDILEQYFDATIKRGFHPEHEDYVIPYNFSRHLPYENSRYFNGTNLIIPALELKERVFDPVLERVFRLFDDHIEKFSNVPLDALFLVGGLAGCPYVQTARALHVSYAIQTKATLNHKDVSCMTYFAQQGTLLDAQDKISEKLVSITYPSTTVIGIFTTTDRMQADTSHVAMNDLSSSLNFRKMDELIIELPPSSVRLGTKILFKLTFKLSIDGVAITVKCLNEHLGLKELQYESMHSFGRFERRIEGVGGNADDNDSSRRIDEILKKGKMRGIRLLSKLFLGI</sequence>
<dbReference type="OrthoDB" id="2963168at2759"/>
<keyword evidence="2" id="KW-1185">Reference proteome</keyword>
<dbReference type="InterPro" id="IPR043129">
    <property type="entry name" value="ATPase_NBD"/>
</dbReference>
<dbReference type="Gene3D" id="3.30.420.40">
    <property type="match status" value="2"/>
</dbReference>